<dbReference type="PATRIC" id="fig|1214101.3.peg.4020"/>
<dbReference type="Proteomes" id="UP000008043">
    <property type="component" value="Chromosome"/>
</dbReference>
<dbReference type="Gene3D" id="3.30.2140.10">
    <property type="entry name" value="Arylamine N-acetyltransferase"/>
    <property type="match status" value="1"/>
</dbReference>
<organism evidence="3 4">
    <name type="scientific">Streptomyces davaonensis (strain DSM 101723 / JCM 4913 / KCC S-0913 / 768)</name>
    <dbReference type="NCBI Taxonomy" id="1214101"/>
    <lineage>
        <taxon>Bacteria</taxon>
        <taxon>Bacillati</taxon>
        <taxon>Actinomycetota</taxon>
        <taxon>Actinomycetes</taxon>
        <taxon>Kitasatosporales</taxon>
        <taxon>Streptomycetaceae</taxon>
        <taxon>Streptomyces</taxon>
    </lineage>
</organism>
<evidence type="ECO:0000256" key="2">
    <source>
        <dbReference type="RuleBase" id="RU003452"/>
    </source>
</evidence>
<dbReference type="OrthoDB" id="7181050at2"/>
<dbReference type="Gene3D" id="2.40.128.150">
    <property type="entry name" value="Cysteine proteinases"/>
    <property type="match status" value="1"/>
</dbReference>
<keyword evidence="4" id="KW-1185">Reference proteome</keyword>
<dbReference type="PANTHER" id="PTHR11786">
    <property type="entry name" value="N-HYDROXYARYLAMINE O-ACETYLTRANSFERASE"/>
    <property type="match status" value="1"/>
</dbReference>
<dbReference type="GO" id="GO:0016407">
    <property type="term" value="F:acetyltransferase activity"/>
    <property type="evidence" value="ECO:0007669"/>
    <property type="project" value="InterPro"/>
</dbReference>
<gene>
    <name evidence="3" type="ORF">BN159_3970</name>
</gene>
<sequence>MSDTVEFDLDAYLGRIGWEGGRGADLGTLRGVHLAHSRAIPFENLDAFGGSAPSLDLGDLMAKLVYGRRRGGYCYEHNTLFRTALEALGFQVTGLAARVVLGAERPESRPRAHMTLLVHVPGDPQPYLADVGFGSIGALLEPVPLTADVEFRGAGRRHRLVHAPHHGPLELWVLQAHDGKGWEPQYAFTLDPFEAPDYEVFNWHVGANPRSPFTQNRYIQRVTAERHILLYGEVLTETTFADGTVHQRKVAEDDVERLLAEEFGIEL</sequence>
<dbReference type="HOGENOM" id="CLU_049918_1_1_11"/>
<dbReference type="RefSeq" id="WP_015658702.1">
    <property type="nucleotide sequence ID" value="NC_020504.1"/>
</dbReference>
<reference evidence="3 4" key="1">
    <citation type="journal article" date="2012" name="J. Bacteriol.">
        <title>Genome sequence of the bacterium Streptomyces davawensis JCM 4913 and heterologous production of the unique antibiotic roseoflavin.</title>
        <authorList>
            <person name="Jankowitsch F."/>
            <person name="Schwarz J."/>
            <person name="Ruckert C."/>
            <person name="Gust B."/>
            <person name="Szczepanowski R."/>
            <person name="Blom J."/>
            <person name="Pelzer S."/>
            <person name="Kalinowski J."/>
            <person name="Mack M."/>
        </authorList>
    </citation>
    <scope>NUCLEOTIDE SEQUENCE [LARGE SCALE GENOMIC DNA]</scope>
    <source>
        <strain evidence="4">DSM 101723 / JCM 4913 / KCC S-0913 / 768</strain>
    </source>
</reference>
<evidence type="ECO:0000256" key="1">
    <source>
        <dbReference type="ARBA" id="ARBA00006547"/>
    </source>
</evidence>
<dbReference type="PRINTS" id="PR01543">
    <property type="entry name" value="ANATRNSFRASE"/>
</dbReference>
<keyword evidence="3" id="KW-0808">Transferase</keyword>
<dbReference type="SUPFAM" id="SSF54001">
    <property type="entry name" value="Cysteine proteinases"/>
    <property type="match status" value="1"/>
</dbReference>
<dbReference type="KEGG" id="sdv:BN159_3970"/>
<dbReference type="eggNOG" id="COG2162">
    <property type="taxonomic scope" value="Bacteria"/>
</dbReference>
<name>K4R6N5_STRDJ</name>
<proteinExistence type="inferred from homology"/>
<dbReference type="EMBL" id="HE971709">
    <property type="protein sequence ID" value="CCK28349.1"/>
    <property type="molecule type" value="Genomic_DNA"/>
</dbReference>
<dbReference type="STRING" id="1214101.BN159_3970"/>
<dbReference type="Pfam" id="PF00797">
    <property type="entry name" value="Acetyltransf_2"/>
    <property type="match status" value="1"/>
</dbReference>
<dbReference type="AlphaFoldDB" id="K4R6N5"/>
<dbReference type="PANTHER" id="PTHR11786:SF0">
    <property type="entry name" value="ARYLAMINE N-ACETYLTRANSFERASE 4-RELATED"/>
    <property type="match status" value="1"/>
</dbReference>
<protein>
    <submittedName>
        <fullName evidence="3">Arylamine N-acetyltransferase</fullName>
    </submittedName>
</protein>
<comment type="similarity">
    <text evidence="1 2">Belongs to the arylamine N-acetyltransferase family.</text>
</comment>
<accession>K4R6N5</accession>
<evidence type="ECO:0000313" key="4">
    <source>
        <dbReference type="Proteomes" id="UP000008043"/>
    </source>
</evidence>
<evidence type="ECO:0000313" key="3">
    <source>
        <dbReference type="EMBL" id="CCK28349.1"/>
    </source>
</evidence>
<dbReference type="InterPro" id="IPR038765">
    <property type="entry name" value="Papain-like_cys_pep_sf"/>
</dbReference>
<dbReference type="InterPro" id="IPR001447">
    <property type="entry name" value="Arylamine_N-AcTrfase"/>
</dbReference>